<feature type="compositionally biased region" description="Basic and acidic residues" evidence="1">
    <location>
        <begin position="420"/>
        <end position="430"/>
    </location>
</feature>
<evidence type="ECO:0000313" key="4">
    <source>
        <dbReference type="EMBL" id="UYM16709.1"/>
    </source>
</evidence>
<dbReference type="EMBL" id="CP103300">
    <property type="protein sequence ID" value="UYM16709.1"/>
    <property type="molecule type" value="Genomic_DNA"/>
</dbReference>
<organism evidence="5 6">
    <name type="scientific">Endozoicomonas euniceicola</name>
    <dbReference type="NCBI Taxonomy" id="1234143"/>
    <lineage>
        <taxon>Bacteria</taxon>
        <taxon>Pseudomonadati</taxon>
        <taxon>Pseudomonadota</taxon>
        <taxon>Gammaproteobacteria</taxon>
        <taxon>Oceanospirillales</taxon>
        <taxon>Endozoicomonadaceae</taxon>
        <taxon>Endozoicomonas</taxon>
    </lineage>
</organism>
<dbReference type="Pfam" id="PF01609">
    <property type="entry name" value="DDE_Tnp_1"/>
    <property type="match status" value="1"/>
</dbReference>
<sequence length="456" mass="51902">MNKSSPEYLKLADQCLKQFAQTSEDALASLLSTEILNAFEKKSTSRVRDYPALKTLTLFMRQVSNEDKSCRKVLVQESLEQAANDEVSDKTKNDAYCKARKRLPEDQVKSLFQISGKRLDEESPESWLWHGRRVVIADGTTANMPDTTENQQLYPQSKSQKKEVGFPTVRMLAFITLGSGALIETAMGACEGKGSGEQSLMIQMIPNLNADDIVLGDAIFETYFILALLLIAGVDGVFEKNGARKIDFRKSFMKLGKKDALFRLERPPKPPWMSREFYDQWTPDHLIIRAIKTKNRIIVTTLIDAEAYPRSDISALYTKRWNIELDFRSIKTIMNMEMLRCKTPAMVRKEIYVHFLVYNLIRALMARVAKATEQVPRDVSFKAAKQTLNGARVLLLFCPNCTLNQVQAQMIVIIGEHKVGDRPGRSEPRAVKRRPKAFKKLQHSRAKARQLNKYKG</sequence>
<dbReference type="SUPFAM" id="SSF53098">
    <property type="entry name" value="Ribonuclease H-like"/>
    <property type="match status" value="1"/>
</dbReference>
<evidence type="ECO:0000313" key="5">
    <source>
        <dbReference type="EMBL" id="UYM17050.1"/>
    </source>
</evidence>
<dbReference type="NCBIfam" id="NF033592">
    <property type="entry name" value="transpos_IS4_1"/>
    <property type="match status" value="1"/>
</dbReference>
<dbReference type="EMBL" id="CP103300">
    <property type="protein sequence ID" value="UYM17050.1"/>
    <property type="molecule type" value="Genomic_DNA"/>
</dbReference>
<dbReference type="PANTHER" id="PTHR37529">
    <property type="entry name" value="TRANSPOSASE INSG FOR INSERTION SEQUENCE ELEMENT IS4-RELATED"/>
    <property type="match status" value="1"/>
</dbReference>
<feature type="domain" description="Transposase IS4-like" evidence="2">
    <location>
        <begin position="129"/>
        <end position="360"/>
    </location>
</feature>
<dbReference type="InterPro" id="IPR002559">
    <property type="entry name" value="Transposase_11"/>
</dbReference>
<gene>
    <name evidence="4" type="ORF">NX720_01885</name>
    <name evidence="5" type="ORF">NX720_03735</name>
    <name evidence="3" type="ORF">NX720_26360</name>
</gene>
<feature type="region of interest" description="Disordered" evidence="1">
    <location>
        <begin position="420"/>
        <end position="456"/>
    </location>
</feature>
<evidence type="ECO:0000259" key="2">
    <source>
        <dbReference type="Pfam" id="PF01609"/>
    </source>
</evidence>
<keyword evidence="6" id="KW-1185">Reference proteome</keyword>
<evidence type="ECO:0000256" key="1">
    <source>
        <dbReference type="SAM" id="MobiDB-lite"/>
    </source>
</evidence>
<dbReference type="InterPro" id="IPR047952">
    <property type="entry name" value="Transpos_IS4"/>
</dbReference>
<dbReference type="EMBL" id="CP103300">
    <property type="protein sequence ID" value="UYM16276.1"/>
    <property type="molecule type" value="Genomic_DNA"/>
</dbReference>
<name>A0ABY6GWA3_9GAMM</name>
<evidence type="ECO:0000313" key="6">
    <source>
        <dbReference type="Proteomes" id="UP001163255"/>
    </source>
</evidence>
<accession>A0ABY6GWA3</accession>
<reference evidence="5" key="1">
    <citation type="submission" date="2022-10" db="EMBL/GenBank/DDBJ databases">
        <title>Completed Genome Sequence of two octocoral isolated bacterium, Endozoicomonas euniceicola EF212T and Endozoicomonas gorgoniicola PS125T.</title>
        <authorList>
            <person name="Chiou Y.-J."/>
            <person name="Chen Y.-H."/>
        </authorList>
    </citation>
    <scope>NUCLEOTIDE SEQUENCE</scope>
    <source>
        <strain evidence="5">EF212</strain>
    </source>
</reference>
<dbReference type="RefSeq" id="WP_262598577.1">
    <property type="nucleotide sequence ID" value="NZ_CP103300.1"/>
</dbReference>
<protein>
    <submittedName>
        <fullName evidence="5">IS4 family transposase</fullName>
    </submittedName>
</protein>
<evidence type="ECO:0000313" key="3">
    <source>
        <dbReference type="EMBL" id="UYM16276.1"/>
    </source>
</evidence>
<proteinExistence type="predicted"/>
<dbReference type="PANTHER" id="PTHR37529:SF1">
    <property type="entry name" value="TRANSPOSASE INSG FOR INSERTION SEQUENCE ELEMENT IS4-RELATED"/>
    <property type="match status" value="1"/>
</dbReference>
<feature type="compositionally biased region" description="Basic residues" evidence="1">
    <location>
        <begin position="431"/>
        <end position="456"/>
    </location>
</feature>
<dbReference type="InterPro" id="IPR012337">
    <property type="entry name" value="RNaseH-like_sf"/>
</dbReference>
<dbReference type="Proteomes" id="UP001163255">
    <property type="component" value="Chromosome"/>
</dbReference>